<dbReference type="EMBL" id="JARRAG010000001">
    <property type="protein sequence ID" value="MDG3003526.1"/>
    <property type="molecule type" value="Genomic_DNA"/>
</dbReference>
<feature type="region of interest" description="Disordered" evidence="2">
    <location>
        <begin position="256"/>
        <end position="275"/>
    </location>
</feature>
<keyword evidence="4" id="KW-1185">Reference proteome</keyword>
<evidence type="ECO:0000256" key="1">
    <source>
        <dbReference type="SAM" id="Coils"/>
    </source>
</evidence>
<organism evidence="3 4">
    <name type="scientific">Paludisphaera mucosa</name>
    <dbReference type="NCBI Taxonomy" id="3030827"/>
    <lineage>
        <taxon>Bacteria</taxon>
        <taxon>Pseudomonadati</taxon>
        <taxon>Planctomycetota</taxon>
        <taxon>Planctomycetia</taxon>
        <taxon>Isosphaerales</taxon>
        <taxon>Isosphaeraceae</taxon>
        <taxon>Paludisphaera</taxon>
    </lineage>
</organism>
<keyword evidence="1" id="KW-0175">Coiled coil</keyword>
<protein>
    <recommendedName>
        <fullName evidence="5">Chromosome partition protein Smc</fullName>
    </recommendedName>
</protein>
<evidence type="ECO:0000256" key="2">
    <source>
        <dbReference type="SAM" id="MobiDB-lite"/>
    </source>
</evidence>
<dbReference type="Proteomes" id="UP001216907">
    <property type="component" value="Unassembled WGS sequence"/>
</dbReference>
<proteinExistence type="predicted"/>
<accession>A0ABT6F7H1</accession>
<feature type="coiled-coil region" evidence="1">
    <location>
        <begin position="130"/>
        <end position="228"/>
    </location>
</feature>
<evidence type="ECO:0000313" key="4">
    <source>
        <dbReference type="Proteomes" id="UP001216907"/>
    </source>
</evidence>
<evidence type="ECO:0008006" key="5">
    <source>
        <dbReference type="Google" id="ProtNLM"/>
    </source>
</evidence>
<name>A0ABT6F7H1_9BACT</name>
<dbReference type="RefSeq" id="WP_277859876.1">
    <property type="nucleotide sequence ID" value="NZ_JARRAG010000001.1"/>
</dbReference>
<comment type="caution">
    <text evidence="3">The sequence shown here is derived from an EMBL/GenBank/DDBJ whole genome shotgun (WGS) entry which is preliminary data.</text>
</comment>
<sequence>MACSLIKKSLLGAALGAGTLFLVFGSHAPSYVKTAFHKVRRDVKGSVPLPFDIDRAREEIASLEPAIRENIERLARAEVDVEHLDKEIVAIRSNMDGEKTAMLTLRESLKSGEYRLAGHSRVAYTEDEVKNDLARRYDSYNNVKKILEAKESTLKAKQSEIVAFRKQLTTMMAQKKTLTTKLDEIEARLRQIEATQATNDVQLDGSALSHAKETVNDLEKRLEVMARNAEIEGRYAESGVPVEVAPGRDVVKEIDAEFTPASTPSPEAKANGKSL</sequence>
<evidence type="ECO:0000313" key="3">
    <source>
        <dbReference type="EMBL" id="MDG3003526.1"/>
    </source>
</evidence>
<feature type="coiled-coil region" evidence="1">
    <location>
        <begin position="67"/>
        <end position="94"/>
    </location>
</feature>
<reference evidence="3 4" key="1">
    <citation type="submission" date="2023-03" db="EMBL/GenBank/DDBJ databases">
        <title>Paludisphaera mucosa sp. nov. a novel planctomycete from northern fen.</title>
        <authorList>
            <person name="Ivanova A."/>
        </authorList>
    </citation>
    <scope>NUCLEOTIDE SEQUENCE [LARGE SCALE GENOMIC DNA]</scope>
    <source>
        <strain evidence="3 4">Pla2</strain>
    </source>
</reference>
<gene>
    <name evidence="3" type="ORF">PZE19_07090</name>
</gene>